<dbReference type="EMBL" id="JACWZY010000015">
    <property type="protein sequence ID" value="MBD2702524.1"/>
    <property type="molecule type" value="Genomic_DNA"/>
</dbReference>
<comment type="caution">
    <text evidence="1">The sequence shown here is derived from an EMBL/GenBank/DDBJ whole genome shotgun (WGS) entry which is preliminary data.</text>
</comment>
<accession>A0A927ANT2</accession>
<dbReference type="RefSeq" id="WP_190888376.1">
    <property type="nucleotide sequence ID" value="NZ_JACWZY010000015.1"/>
</dbReference>
<gene>
    <name evidence="1" type="ORF">IC229_17890</name>
</gene>
<dbReference type="AlphaFoldDB" id="A0A927ANT2"/>
<organism evidence="1 2">
    <name type="scientific">Spirosoma profusum</name>
    <dbReference type="NCBI Taxonomy" id="2771354"/>
    <lineage>
        <taxon>Bacteria</taxon>
        <taxon>Pseudomonadati</taxon>
        <taxon>Bacteroidota</taxon>
        <taxon>Cytophagia</taxon>
        <taxon>Cytophagales</taxon>
        <taxon>Cytophagaceae</taxon>
        <taxon>Spirosoma</taxon>
    </lineage>
</organism>
<keyword evidence="2" id="KW-1185">Reference proteome</keyword>
<reference evidence="1" key="1">
    <citation type="submission" date="2020-09" db="EMBL/GenBank/DDBJ databases">
        <authorList>
            <person name="Kim M.K."/>
        </authorList>
    </citation>
    <scope>NUCLEOTIDE SEQUENCE</scope>
    <source>
        <strain evidence="1">BT702</strain>
    </source>
</reference>
<sequence length="68" mass="8113">METRKKLDEIPPLRRGQSYKPGDIKRWGVERFFEAVIPKTPFTRQFPDFTEEENRRMDELLAESDRGA</sequence>
<protein>
    <submittedName>
        <fullName evidence="1">Uncharacterized protein</fullName>
    </submittedName>
</protein>
<evidence type="ECO:0000313" key="1">
    <source>
        <dbReference type="EMBL" id="MBD2702524.1"/>
    </source>
</evidence>
<evidence type="ECO:0000313" key="2">
    <source>
        <dbReference type="Proteomes" id="UP000598820"/>
    </source>
</evidence>
<dbReference type="Proteomes" id="UP000598820">
    <property type="component" value="Unassembled WGS sequence"/>
</dbReference>
<name>A0A927ANT2_9BACT</name>
<proteinExistence type="predicted"/>